<proteinExistence type="evidence at protein level"/>
<dbReference type="InterPro" id="IPR045073">
    <property type="entry name" value="Omega/Tau-like"/>
</dbReference>
<dbReference type="Gramene" id="Zm00001eb419190_T001">
    <property type="protein sequence ID" value="Zm00001eb419190_P001"/>
    <property type="gene ID" value="Zm00001eb419190"/>
</dbReference>
<comment type="function">
    <text evidence="4">Is involved in the conjugation of reduced glutathione to a wide number of exogenous and endogenous hydrophobic electrophiles.</text>
</comment>
<reference evidence="7" key="2">
    <citation type="submission" date="2019-07" db="EMBL/GenBank/DDBJ databases">
        <authorList>
            <person name="Seetharam A."/>
            <person name="Woodhouse M."/>
            <person name="Cannon E."/>
        </authorList>
    </citation>
    <scope>NUCLEOTIDE SEQUENCE [LARGE SCALE GENOMIC DNA]</scope>
    <source>
        <strain evidence="7">cv. B73</strain>
    </source>
</reference>
<dbReference type="InterPro" id="IPR040079">
    <property type="entry name" value="Glutathione_S-Trfase"/>
</dbReference>
<dbReference type="AlphaFoldDB" id="A0A804RLB5"/>
<evidence type="ECO:0000256" key="1">
    <source>
        <dbReference type="ARBA" id="ARBA00022679"/>
    </source>
</evidence>
<dbReference type="GO" id="GO:0006749">
    <property type="term" value="P:glutathione metabolic process"/>
    <property type="evidence" value="ECO:0000318"/>
    <property type="project" value="GO_Central"/>
</dbReference>
<dbReference type="InterPro" id="IPR004045">
    <property type="entry name" value="Glutathione_S-Trfase_N"/>
</dbReference>
<organism evidence="7 8">
    <name type="scientific">Zea mays</name>
    <name type="common">Maize</name>
    <dbReference type="NCBI Taxonomy" id="4577"/>
    <lineage>
        <taxon>Eukaryota</taxon>
        <taxon>Viridiplantae</taxon>
        <taxon>Streptophyta</taxon>
        <taxon>Embryophyta</taxon>
        <taxon>Tracheophyta</taxon>
        <taxon>Spermatophyta</taxon>
        <taxon>Magnoliopsida</taxon>
        <taxon>Liliopsida</taxon>
        <taxon>Poales</taxon>
        <taxon>Poaceae</taxon>
        <taxon>PACMAD clade</taxon>
        <taxon>Panicoideae</taxon>
        <taxon>Andropogonodae</taxon>
        <taxon>Andropogoneae</taxon>
        <taxon>Tripsacinae</taxon>
        <taxon>Zea</taxon>
    </lineage>
</organism>
<dbReference type="InParanoid" id="A0A804RLB5"/>
<evidence type="ECO:0000259" key="6">
    <source>
        <dbReference type="PROSITE" id="PS50404"/>
    </source>
</evidence>
<dbReference type="PANTHER" id="PTHR11260">
    <property type="entry name" value="GLUTATHIONE S-TRANSFERASE, GST, SUPERFAMILY, GST DOMAIN CONTAINING"/>
    <property type="match status" value="1"/>
</dbReference>
<feature type="region of interest" description="Disordered" evidence="5">
    <location>
        <begin position="111"/>
        <end position="136"/>
    </location>
</feature>
<dbReference type="PROSITE" id="PS50404">
    <property type="entry name" value="GST_NTER"/>
    <property type="match status" value="1"/>
</dbReference>
<dbReference type="EnsemblPlants" id="Zm00001eb419190_T001">
    <property type="protein sequence ID" value="Zm00001eb419190_P001"/>
    <property type="gene ID" value="Zm00001eb419190"/>
</dbReference>
<evidence type="ECO:0000256" key="5">
    <source>
        <dbReference type="SAM" id="MobiDB-lite"/>
    </source>
</evidence>
<dbReference type="SUPFAM" id="SSF52833">
    <property type="entry name" value="Thioredoxin-like"/>
    <property type="match status" value="1"/>
</dbReference>
<sequence>MAGKELTLLGLWASPFVLRARIALSLKGLTYAYSEENLDDKSELLLSSNPVLKKVPVLIHHGKPVCESQIIVQYVDEAFPAAAPNFLPSDPYDRAIARFWASYVDDKRVDTRVQGQDGGGDGGGGEAGRRGAGDAGAGVQGVLQGEGLLRRGQRGARRRRARRPCWVAVRHRGHLRGEGPRRRQDAAAGGVGGAVLRAGGCQGADPGRGQASGVYQGQAGRIWPAAAPSLGIVDMFLFFF</sequence>
<dbReference type="GO" id="GO:0004364">
    <property type="term" value="F:glutathione transferase activity"/>
    <property type="evidence" value="ECO:0000318"/>
    <property type="project" value="GO_Central"/>
</dbReference>
<keyword evidence="1 4" id="KW-0808">Transferase</keyword>
<dbReference type="SFLD" id="SFLDG00358">
    <property type="entry name" value="Main_(cytGST)"/>
    <property type="match status" value="1"/>
</dbReference>
<gene>
    <name evidence="7" type="primary">LOC542631</name>
</gene>
<protein>
    <recommendedName>
        <fullName evidence="4">Glutathione S-transferase</fullName>
        <ecNumber evidence="4">2.5.1.18</ecNumber>
    </recommendedName>
</protein>
<comment type="catalytic activity">
    <reaction evidence="3 4">
        <text>RX + glutathione = an S-substituted glutathione + a halide anion + H(+)</text>
        <dbReference type="Rhea" id="RHEA:16437"/>
        <dbReference type="ChEBI" id="CHEBI:15378"/>
        <dbReference type="ChEBI" id="CHEBI:16042"/>
        <dbReference type="ChEBI" id="CHEBI:17792"/>
        <dbReference type="ChEBI" id="CHEBI:57925"/>
        <dbReference type="ChEBI" id="CHEBI:90779"/>
        <dbReference type="EC" id="2.5.1.18"/>
    </reaction>
</comment>
<keyword evidence="8" id="KW-1185">Reference proteome</keyword>
<comment type="subcellular location">
    <subcellularLocation>
        <location evidence="4">Cytoplasm</location>
        <location evidence="4">Cytosol</location>
    </subcellularLocation>
</comment>
<reference evidence="8" key="1">
    <citation type="journal article" date="2009" name="Science">
        <title>The B73 maize genome: complexity, diversity, and dynamics.</title>
        <authorList>
            <person name="Schnable P.S."/>
            <person name="Ware D."/>
            <person name="Fulton R.S."/>
            <person name="Stein J.C."/>
            <person name="Wei F."/>
            <person name="Pasternak S."/>
            <person name="Liang C."/>
            <person name="Zhang J."/>
            <person name="Fulton L."/>
            <person name="Graves T.A."/>
            <person name="Minx P."/>
            <person name="Reily A.D."/>
            <person name="Courtney L."/>
            <person name="Kruchowski S.S."/>
            <person name="Tomlinson C."/>
            <person name="Strong C."/>
            <person name="Delehaunty K."/>
            <person name="Fronick C."/>
            <person name="Courtney B."/>
            <person name="Rock S.M."/>
            <person name="Belter E."/>
            <person name="Du F."/>
            <person name="Kim K."/>
            <person name="Abbott R.M."/>
            <person name="Cotton M."/>
            <person name="Levy A."/>
            <person name="Marchetto P."/>
            <person name="Ochoa K."/>
            <person name="Jackson S.M."/>
            <person name="Gillam B."/>
            <person name="Chen W."/>
            <person name="Yan L."/>
            <person name="Higginbotham J."/>
            <person name="Cardenas M."/>
            <person name="Waligorski J."/>
            <person name="Applebaum E."/>
            <person name="Phelps L."/>
            <person name="Falcone J."/>
            <person name="Kanchi K."/>
            <person name="Thane T."/>
            <person name="Scimone A."/>
            <person name="Thane N."/>
            <person name="Henke J."/>
            <person name="Wang T."/>
            <person name="Ruppert J."/>
            <person name="Shah N."/>
            <person name="Rotter K."/>
            <person name="Hodges J."/>
            <person name="Ingenthron E."/>
            <person name="Cordes M."/>
            <person name="Kohlberg S."/>
            <person name="Sgro J."/>
            <person name="Delgado B."/>
            <person name="Mead K."/>
            <person name="Chinwalla A."/>
            <person name="Leonard S."/>
            <person name="Crouse K."/>
            <person name="Collura K."/>
            <person name="Kudrna D."/>
            <person name="Currie J."/>
            <person name="He R."/>
            <person name="Angelova A."/>
            <person name="Rajasekar S."/>
            <person name="Mueller T."/>
            <person name="Lomeli R."/>
            <person name="Scara G."/>
            <person name="Ko A."/>
            <person name="Delaney K."/>
            <person name="Wissotski M."/>
            <person name="Lopez G."/>
            <person name="Campos D."/>
            <person name="Braidotti M."/>
            <person name="Ashley E."/>
            <person name="Golser W."/>
            <person name="Kim H."/>
            <person name="Lee S."/>
            <person name="Lin J."/>
            <person name="Dujmic Z."/>
            <person name="Kim W."/>
            <person name="Talag J."/>
            <person name="Zuccolo A."/>
            <person name="Fan C."/>
            <person name="Sebastian A."/>
            <person name="Kramer M."/>
            <person name="Spiegel L."/>
            <person name="Nascimento L."/>
            <person name="Zutavern T."/>
            <person name="Miller B."/>
            <person name="Ambroise C."/>
            <person name="Muller S."/>
            <person name="Spooner W."/>
            <person name="Narechania A."/>
            <person name="Ren L."/>
            <person name="Wei S."/>
            <person name="Kumari S."/>
            <person name="Faga B."/>
            <person name="Levy M.J."/>
            <person name="McMahan L."/>
            <person name="Van Buren P."/>
            <person name="Vaughn M.W."/>
            <person name="Ying K."/>
            <person name="Yeh C.-T."/>
            <person name="Emrich S.J."/>
            <person name="Jia Y."/>
            <person name="Kalyanaraman A."/>
            <person name="Hsia A.-P."/>
            <person name="Barbazuk W.B."/>
            <person name="Baucom R.S."/>
            <person name="Brutnell T.P."/>
            <person name="Carpita N.C."/>
            <person name="Chaparro C."/>
            <person name="Chia J.-M."/>
            <person name="Deragon J.-M."/>
            <person name="Estill J.C."/>
            <person name="Fu Y."/>
            <person name="Jeddeloh J.A."/>
            <person name="Han Y."/>
            <person name="Lee H."/>
            <person name="Li P."/>
            <person name="Lisch D.R."/>
            <person name="Liu S."/>
            <person name="Liu Z."/>
            <person name="Nagel D.H."/>
            <person name="McCann M.C."/>
            <person name="SanMiguel P."/>
            <person name="Myers A.M."/>
            <person name="Nettleton D."/>
            <person name="Nguyen J."/>
            <person name="Penning B.W."/>
            <person name="Ponnala L."/>
            <person name="Schneider K.L."/>
            <person name="Schwartz D.C."/>
            <person name="Sharma A."/>
            <person name="Soderlund C."/>
            <person name="Springer N.M."/>
            <person name="Sun Q."/>
            <person name="Wang H."/>
            <person name="Waterman M."/>
            <person name="Westerman R."/>
            <person name="Wolfgruber T.K."/>
            <person name="Yang L."/>
            <person name="Yu Y."/>
            <person name="Zhang L."/>
            <person name="Zhou S."/>
            <person name="Zhu Q."/>
            <person name="Bennetzen J.L."/>
            <person name="Dawe R.K."/>
            <person name="Jiang J."/>
            <person name="Jiang N."/>
            <person name="Presting G.G."/>
            <person name="Wessler S.R."/>
            <person name="Aluru S."/>
            <person name="Martienssen R.A."/>
            <person name="Clifton S.W."/>
            <person name="McCombie W.R."/>
            <person name="Wing R.A."/>
            <person name="Wilson R.K."/>
        </authorList>
    </citation>
    <scope>NUCLEOTIDE SEQUENCE [LARGE SCALE GENOMIC DNA]</scope>
    <source>
        <strain evidence="8">cv. B73</strain>
    </source>
</reference>
<keyword evidence="4" id="KW-0963">Cytoplasm</keyword>
<evidence type="ECO:0000256" key="3">
    <source>
        <dbReference type="ARBA" id="ARBA00047960"/>
    </source>
</evidence>
<name>A0A804RLB5_MAIZE</name>
<dbReference type="EC" id="2.5.1.18" evidence="4"/>
<dbReference type="PANTHER" id="PTHR11260:SF770">
    <property type="entry name" value="GLUTATHIONE S-TRANSFERASE"/>
    <property type="match status" value="1"/>
</dbReference>
<evidence type="ECO:0000256" key="4">
    <source>
        <dbReference type="RuleBase" id="RU369102"/>
    </source>
</evidence>
<dbReference type="Pfam" id="PF02798">
    <property type="entry name" value="GST_N"/>
    <property type="match status" value="1"/>
</dbReference>
<dbReference type="CDD" id="cd03058">
    <property type="entry name" value="GST_N_Tau"/>
    <property type="match status" value="1"/>
</dbReference>
<evidence type="ECO:0000256" key="2">
    <source>
        <dbReference type="ARBA" id="ARBA00025743"/>
    </source>
</evidence>
<dbReference type="InterPro" id="IPR036249">
    <property type="entry name" value="Thioredoxin-like_sf"/>
</dbReference>
<dbReference type="FunFam" id="3.40.30.10:FF:000044">
    <property type="entry name" value="Glutathione S-transferase GSTU6"/>
    <property type="match status" value="1"/>
</dbReference>
<dbReference type="GO" id="GO:0005737">
    <property type="term" value="C:cytoplasm"/>
    <property type="evidence" value="ECO:0000318"/>
    <property type="project" value="GO_Central"/>
</dbReference>
<comment type="similarity">
    <text evidence="2">Belongs to the GST superfamily. Tau family.</text>
</comment>
<evidence type="ECO:0000313" key="7">
    <source>
        <dbReference type="EnsemblPlants" id="Zm00001eb419190_P001"/>
    </source>
</evidence>
<dbReference type="Proteomes" id="UP000007305">
    <property type="component" value="Chromosome 10"/>
</dbReference>
<dbReference type="Gene3D" id="3.40.30.10">
    <property type="entry name" value="Glutaredoxin"/>
    <property type="match status" value="1"/>
</dbReference>
<evidence type="ECO:0000313" key="8">
    <source>
        <dbReference type="Proteomes" id="UP000007305"/>
    </source>
</evidence>
<keyword evidence="9" id="KW-1267">Proteomics identification</keyword>
<evidence type="ECO:0007829" key="9">
    <source>
        <dbReference type="PeptideAtlas" id="A0A804RLB5"/>
    </source>
</evidence>
<reference evidence="7" key="3">
    <citation type="submission" date="2021-05" db="UniProtKB">
        <authorList>
            <consortium name="EnsemblPlants"/>
        </authorList>
    </citation>
    <scope>IDENTIFICATION</scope>
    <source>
        <strain evidence="7">cv. B73</strain>
    </source>
</reference>
<accession>A0A804RLB5</accession>
<feature type="compositionally biased region" description="Gly residues" evidence="5">
    <location>
        <begin position="116"/>
        <end position="126"/>
    </location>
</feature>
<feature type="domain" description="GST N-terminal" evidence="6">
    <location>
        <begin position="4"/>
        <end position="83"/>
    </location>
</feature>
<dbReference type="GO" id="GO:0005829">
    <property type="term" value="C:cytosol"/>
    <property type="evidence" value="ECO:0007669"/>
    <property type="project" value="UniProtKB-SubCell"/>
</dbReference>
<dbReference type="OrthoDB" id="670698at2759"/>
<dbReference type="Gene3D" id="1.20.1050.10">
    <property type="match status" value="1"/>
</dbReference>
<dbReference type="SFLD" id="SFLDS00019">
    <property type="entry name" value="Glutathione_Transferase_(cytos"/>
    <property type="match status" value="1"/>
</dbReference>